<sequence>MAKQPKYYVVWQGRETGVFDSWEACKLQTAGFHGAVFKSFLSRETAERAFADESSNYIRRKKTAENKLSNEEKQLIGDPIEDSIVVDGAWNTETGMVEYQGIYNKTFEVLFHQGPYEDGTNNIVEFLAIVHALALCKEWHWKVPIYTDSKTAIRWVKDKRAKTKHAVSDKNKKLFDILGRAEKWLQTNEYENPILKWETKAWGENPADFGRK</sequence>
<gene>
    <name evidence="14" type="ORF">HKT18_05625</name>
</gene>
<feature type="binding site" evidence="12">
    <location>
        <position position="148"/>
    </location>
    <ligand>
        <name>Mg(2+)</name>
        <dbReference type="ChEBI" id="CHEBI:18420"/>
        <label>2</label>
    </ligand>
</feature>
<keyword evidence="11" id="KW-0963">Cytoplasm</keyword>
<feature type="binding site" evidence="12">
    <location>
        <position position="208"/>
    </location>
    <ligand>
        <name>Mg(2+)</name>
        <dbReference type="ChEBI" id="CHEBI:18420"/>
        <label>1</label>
    </ligand>
</feature>
<accession>A0A7Y3R878</accession>
<evidence type="ECO:0000256" key="12">
    <source>
        <dbReference type="PIRSR" id="PIRSR037839-1"/>
    </source>
</evidence>
<dbReference type="InterPro" id="IPR012337">
    <property type="entry name" value="RNaseH-like_sf"/>
</dbReference>
<evidence type="ECO:0000256" key="9">
    <source>
        <dbReference type="ARBA" id="ARBA00022801"/>
    </source>
</evidence>
<dbReference type="SUPFAM" id="SSF55658">
    <property type="entry name" value="L9 N-domain-like"/>
    <property type="match status" value="1"/>
</dbReference>
<dbReference type="Pfam" id="PF00075">
    <property type="entry name" value="RNase_H"/>
    <property type="match status" value="1"/>
</dbReference>
<dbReference type="EC" id="3.1.26.4" evidence="4 11"/>
<proteinExistence type="inferred from homology"/>
<dbReference type="GO" id="GO:0005737">
    <property type="term" value="C:cytoplasm"/>
    <property type="evidence" value="ECO:0007669"/>
    <property type="project" value="UniProtKB-SubCell"/>
</dbReference>
<comment type="cofactor">
    <cofactor evidence="1">
        <name>Mg(2+)</name>
        <dbReference type="ChEBI" id="CHEBI:18420"/>
    </cofactor>
</comment>
<evidence type="ECO:0000256" key="6">
    <source>
        <dbReference type="ARBA" id="ARBA00022722"/>
    </source>
</evidence>
<organism evidence="14 15">
    <name type="scientific">Flavobacterium rivulicola</name>
    <dbReference type="NCBI Taxonomy" id="2732161"/>
    <lineage>
        <taxon>Bacteria</taxon>
        <taxon>Pseudomonadati</taxon>
        <taxon>Bacteroidota</taxon>
        <taxon>Flavobacteriia</taxon>
        <taxon>Flavobacteriales</taxon>
        <taxon>Flavobacteriaceae</taxon>
        <taxon>Flavobacterium</taxon>
    </lineage>
</organism>
<keyword evidence="8 11" id="KW-0255">Endonuclease</keyword>
<dbReference type="FunFam" id="3.40.970.10:FF:000002">
    <property type="entry name" value="Ribonuclease H"/>
    <property type="match status" value="1"/>
</dbReference>
<feature type="binding site" evidence="12">
    <location>
        <position position="87"/>
    </location>
    <ligand>
        <name>Mg(2+)</name>
        <dbReference type="ChEBI" id="CHEBI:18420"/>
        <label>1</label>
    </ligand>
</feature>
<evidence type="ECO:0000256" key="2">
    <source>
        <dbReference type="ARBA" id="ARBA00004065"/>
    </source>
</evidence>
<dbReference type="Proteomes" id="UP000536509">
    <property type="component" value="Unassembled WGS sequence"/>
</dbReference>
<evidence type="ECO:0000256" key="10">
    <source>
        <dbReference type="ARBA" id="ARBA00022842"/>
    </source>
</evidence>
<keyword evidence="10 11" id="KW-0460">Magnesium</keyword>
<comment type="caution">
    <text evidence="14">The sequence shown here is derived from an EMBL/GenBank/DDBJ whole genome shotgun (WGS) entry which is preliminary data.</text>
</comment>
<dbReference type="EMBL" id="JABEVX010000002">
    <property type="protein sequence ID" value="NNT71693.1"/>
    <property type="molecule type" value="Genomic_DNA"/>
</dbReference>
<name>A0A7Y3R878_9FLAO</name>
<dbReference type="GO" id="GO:0003676">
    <property type="term" value="F:nucleic acid binding"/>
    <property type="evidence" value="ECO:0007669"/>
    <property type="project" value="UniProtKB-UniRule"/>
</dbReference>
<protein>
    <recommendedName>
        <fullName evidence="5 11">Ribonuclease H</fullName>
        <ecNumber evidence="4 11">3.1.26.4</ecNumber>
    </recommendedName>
</protein>
<keyword evidence="7 11" id="KW-0479">Metal-binding</keyword>
<evidence type="ECO:0000313" key="15">
    <source>
        <dbReference type="Proteomes" id="UP000536509"/>
    </source>
</evidence>
<evidence type="ECO:0000256" key="5">
    <source>
        <dbReference type="ARBA" id="ARBA00017721"/>
    </source>
</evidence>
<evidence type="ECO:0000313" key="14">
    <source>
        <dbReference type="EMBL" id="NNT71693.1"/>
    </source>
</evidence>
<dbReference type="GO" id="GO:0004523">
    <property type="term" value="F:RNA-DNA hybrid ribonuclease activity"/>
    <property type="evidence" value="ECO:0007669"/>
    <property type="project" value="UniProtKB-UniRule"/>
</dbReference>
<dbReference type="GO" id="GO:0046872">
    <property type="term" value="F:metal ion binding"/>
    <property type="evidence" value="ECO:0007669"/>
    <property type="project" value="UniProtKB-KW"/>
</dbReference>
<evidence type="ECO:0000256" key="8">
    <source>
        <dbReference type="ARBA" id="ARBA00022759"/>
    </source>
</evidence>
<comment type="function">
    <text evidence="2 11">Endonuclease that specifically degrades the RNA of RNA-DNA hybrids.</text>
</comment>
<feature type="domain" description="RNase H type-1" evidence="13">
    <location>
        <begin position="43"/>
        <end position="212"/>
    </location>
</feature>
<evidence type="ECO:0000256" key="1">
    <source>
        <dbReference type="ARBA" id="ARBA00001946"/>
    </source>
</evidence>
<evidence type="ECO:0000259" key="13">
    <source>
        <dbReference type="PROSITE" id="PS50879"/>
    </source>
</evidence>
<evidence type="ECO:0000256" key="11">
    <source>
        <dbReference type="PIRNR" id="PIRNR037839"/>
    </source>
</evidence>
<dbReference type="RefSeq" id="WP_171221875.1">
    <property type="nucleotide sequence ID" value="NZ_CP121446.1"/>
</dbReference>
<keyword evidence="12" id="KW-0464">Manganese</keyword>
<comment type="similarity">
    <text evidence="3 11">Belongs to the RNase H family.</text>
</comment>
<dbReference type="SUPFAM" id="SSF53098">
    <property type="entry name" value="Ribonuclease H-like"/>
    <property type="match status" value="1"/>
</dbReference>
<dbReference type="InterPro" id="IPR017290">
    <property type="entry name" value="RNase_H_bac"/>
</dbReference>
<keyword evidence="6 11" id="KW-0540">Nuclease</keyword>
<dbReference type="Pfam" id="PF01693">
    <property type="entry name" value="Cauli_VI"/>
    <property type="match status" value="1"/>
</dbReference>
<evidence type="ECO:0000256" key="3">
    <source>
        <dbReference type="ARBA" id="ARBA00005300"/>
    </source>
</evidence>
<keyword evidence="15" id="KW-1185">Reference proteome</keyword>
<comment type="catalytic activity">
    <reaction evidence="11">
        <text>Endonucleolytic cleavage to 5'-phosphomonoester.</text>
        <dbReference type="EC" id="3.1.26.4"/>
    </reaction>
</comment>
<reference evidence="14 15" key="1">
    <citation type="submission" date="2020-05" db="EMBL/GenBank/DDBJ databases">
        <title>Draft genome of Flavobacterium sp. IMCC34852.</title>
        <authorList>
            <person name="Song J."/>
            <person name="Cho J.-C."/>
        </authorList>
    </citation>
    <scope>NUCLEOTIDE SEQUENCE [LARGE SCALE GENOMIC DNA]</scope>
    <source>
        <strain evidence="14 15">IMCC34852</strain>
    </source>
</reference>
<dbReference type="InterPro" id="IPR002156">
    <property type="entry name" value="RNaseH_domain"/>
</dbReference>
<dbReference type="Gene3D" id="3.40.970.10">
    <property type="entry name" value="Ribonuclease H1, N-terminal domain"/>
    <property type="match status" value="1"/>
</dbReference>
<feature type="binding site" evidence="12">
    <location>
        <position position="125"/>
    </location>
    <ligand>
        <name>Mg(2+)</name>
        <dbReference type="ChEBI" id="CHEBI:18420"/>
        <label>2</label>
    </ligand>
</feature>
<dbReference type="InterPro" id="IPR011320">
    <property type="entry name" value="RNase_H1_N"/>
</dbReference>
<dbReference type="InterPro" id="IPR009027">
    <property type="entry name" value="Ribosomal_bL9/RNase_H1_N"/>
</dbReference>
<keyword evidence="9 11" id="KW-0378">Hydrolase</keyword>
<evidence type="ECO:0000256" key="4">
    <source>
        <dbReference type="ARBA" id="ARBA00012180"/>
    </source>
</evidence>
<comment type="subcellular location">
    <subcellularLocation>
        <location evidence="11">Cytoplasm</location>
    </subcellularLocation>
</comment>
<comment type="cofactor">
    <cofactor evidence="12">
        <name>Mn(2+)</name>
        <dbReference type="ChEBI" id="CHEBI:29035"/>
    </cofactor>
    <cofactor evidence="12">
        <name>Mg(2+)</name>
        <dbReference type="ChEBI" id="CHEBI:18420"/>
    </cofactor>
    <text evidence="12">Binds 2 metal ions per subunit. Manganese or magnesium.</text>
</comment>
<dbReference type="PIRSF" id="PIRSF037839">
    <property type="entry name" value="Ribonuclease_H"/>
    <property type="match status" value="1"/>
</dbReference>
<dbReference type="InterPro" id="IPR036397">
    <property type="entry name" value="RNaseH_sf"/>
</dbReference>
<dbReference type="InterPro" id="IPR037056">
    <property type="entry name" value="RNase_H1_N_sf"/>
</dbReference>
<dbReference type="PROSITE" id="PS50879">
    <property type="entry name" value="RNASE_H_1"/>
    <property type="match status" value="1"/>
</dbReference>
<dbReference type="Gene3D" id="3.30.420.10">
    <property type="entry name" value="Ribonuclease H-like superfamily/Ribonuclease H"/>
    <property type="match status" value="1"/>
</dbReference>
<evidence type="ECO:0000256" key="7">
    <source>
        <dbReference type="ARBA" id="ARBA00022723"/>
    </source>
</evidence>
<dbReference type="AlphaFoldDB" id="A0A7Y3R878"/>